<dbReference type="Pfam" id="PF13450">
    <property type="entry name" value="NAD_binding_8"/>
    <property type="match status" value="1"/>
</dbReference>
<dbReference type="PATRIC" id="fig|728005.3.peg.2382"/>
<proteinExistence type="predicted"/>
<evidence type="ECO:0008006" key="5">
    <source>
        <dbReference type="Google" id="ProtNLM"/>
    </source>
</evidence>
<evidence type="ECO:0000313" key="1">
    <source>
        <dbReference type="EMBL" id="KKC31313.1"/>
    </source>
</evidence>
<gene>
    <name evidence="2" type="ORF">SAMN04488059_11437</name>
    <name evidence="1" type="ORF">WH91_20220</name>
</gene>
<keyword evidence="3" id="KW-1185">Reference proteome</keyword>
<dbReference type="SUPFAM" id="SSF51905">
    <property type="entry name" value="FAD/NAD(P)-binding domain"/>
    <property type="match status" value="1"/>
</dbReference>
<sequence>MTRIAVIGAGIAGVCLARELARNHHVVVFEKGRGVGGRMATRYAGQFAVDHGAQYFTIRDPRFAAVLGPLLAVGTAAPWVGPIARIDNGAVTSIGELRDLHYVGVPNMNSVAKALALGLDLRLGIEIDPLTARTPDGWQLIDVHGTDHGLFDWVVSTTTAHQTMALFADNAPSGGPLTTTRMAPCYALMLGFERPLSLPWVAARVSASAIDWIGVNSTKPGRDLSSTTLVVHSTSNWAAQHLGQEIEDLGRLLGKALREATGIEPDLAAYKATHRWASARRLPQPDSQPYVDLSLQLAATGDWTTGSRIEHTVLSALDLAAMINEAEGLSSRSPDN</sequence>
<dbReference type="STRING" id="728005.SAMN04488059_11437"/>
<dbReference type="EMBL" id="LAPV01000192">
    <property type="protein sequence ID" value="KKC31313.1"/>
    <property type="molecule type" value="Genomic_DNA"/>
</dbReference>
<dbReference type="EMBL" id="FOMB01000014">
    <property type="protein sequence ID" value="SFC90430.1"/>
    <property type="molecule type" value="Genomic_DNA"/>
</dbReference>
<dbReference type="OrthoDB" id="5792777at2"/>
<evidence type="ECO:0000313" key="4">
    <source>
        <dbReference type="Proteomes" id="UP000182258"/>
    </source>
</evidence>
<dbReference type="RefSeq" id="WP_046172804.1">
    <property type="nucleotide sequence ID" value="NZ_FOMB01000014.1"/>
</dbReference>
<dbReference type="Proteomes" id="UP000033519">
    <property type="component" value="Unassembled WGS sequence"/>
</dbReference>
<dbReference type="Gene3D" id="3.90.660.10">
    <property type="match status" value="1"/>
</dbReference>
<dbReference type="InterPro" id="IPR036188">
    <property type="entry name" value="FAD/NAD-bd_sf"/>
</dbReference>
<protein>
    <recommendedName>
        <fullName evidence="5">Amine oxidase domain-containing protein</fullName>
    </recommendedName>
</protein>
<dbReference type="Gene3D" id="3.50.50.60">
    <property type="entry name" value="FAD/NAD(P)-binding domain"/>
    <property type="match status" value="1"/>
</dbReference>
<dbReference type="Proteomes" id="UP000182258">
    <property type="component" value="Unassembled WGS sequence"/>
</dbReference>
<dbReference type="PANTHER" id="PTHR16128:SF5">
    <property type="entry name" value="FAD_NAD(P)-BINDING OXIDOREDUCTASE FAMILY PROTEIN"/>
    <property type="match status" value="1"/>
</dbReference>
<organism evidence="2 4">
    <name type="scientific">Devosia psychrophila</name>
    <dbReference type="NCBI Taxonomy" id="728005"/>
    <lineage>
        <taxon>Bacteria</taxon>
        <taxon>Pseudomonadati</taxon>
        <taxon>Pseudomonadota</taxon>
        <taxon>Alphaproteobacteria</taxon>
        <taxon>Hyphomicrobiales</taxon>
        <taxon>Devosiaceae</taxon>
        <taxon>Devosia</taxon>
    </lineage>
</organism>
<name>A0A0F5PRN7_9HYPH</name>
<accession>A0A0F5PRN7</accession>
<reference evidence="1 3" key="1">
    <citation type="submission" date="2015-03" db="EMBL/GenBank/DDBJ databases">
        <authorList>
            <person name="Lepp D."/>
            <person name="Hassan Y.I."/>
            <person name="Li X.-Z."/>
            <person name="Zhou T."/>
        </authorList>
    </citation>
    <scope>NUCLEOTIDE SEQUENCE [LARGE SCALE GENOMIC DNA]</scope>
    <source>
        <strain evidence="1 3">Cr7-05</strain>
    </source>
</reference>
<evidence type="ECO:0000313" key="3">
    <source>
        <dbReference type="Proteomes" id="UP000033519"/>
    </source>
</evidence>
<reference evidence="2 4" key="2">
    <citation type="submission" date="2016-10" db="EMBL/GenBank/DDBJ databases">
        <authorList>
            <person name="de Groot N.N."/>
        </authorList>
    </citation>
    <scope>NUCLEOTIDE SEQUENCE [LARGE SCALE GENOMIC DNA]</scope>
    <source>
        <strain evidence="2 4">CGMCC 1.10210</strain>
    </source>
</reference>
<dbReference type="AlphaFoldDB" id="A0A0F5PRN7"/>
<evidence type="ECO:0000313" key="2">
    <source>
        <dbReference type="EMBL" id="SFC90430.1"/>
    </source>
</evidence>
<dbReference type="PANTHER" id="PTHR16128">
    <property type="entry name" value="FAD/NAD(P)-BINDING OXIDOREDUCTASE FAMILY PROTEIN"/>
    <property type="match status" value="1"/>
</dbReference>